<organism evidence="1">
    <name type="scientific">Podoviridae sp. ctsNK10</name>
    <dbReference type="NCBI Taxonomy" id="2826582"/>
    <lineage>
        <taxon>Viruses</taxon>
        <taxon>Duplodnaviria</taxon>
        <taxon>Heunggongvirae</taxon>
        <taxon>Uroviricota</taxon>
        <taxon>Caudoviricetes</taxon>
    </lineage>
</organism>
<reference evidence="1" key="1">
    <citation type="journal article" date="2021" name="Proc. Natl. Acad. Sci. U.S.A.">
        <title>A Catalog of Tens of Thousands of Viruses from Human Metagenomes Reveals Hidden Associations with Chronic Diseases.</title>
        <authorList>
            <person name="Tisza M.J."/>
            <person name="Buck C.B."/>
        </authorList>
    </citation>
    <scope>NUCLEOTIDE SEQUENCE</scope>
    <source>
        <strain evidence="1">CtsNK10</strain>
    </source>
</reference>
<accession>A0A8S5NMM1</accession>
<dbReference type="EMBL" id="BK015191">
    <property type="protein sequence ID" value="DAD95323.1"/>
    <property type="molecule type" value="Genomic_DNA"/>
</dbReference>
<sequence>MTLDEVKQHIPEDVKDIVETKIAAETKSYENGIDVADGGAYITANMCENLLRMNGKWSKDIERAFKILKSSTKEHLTPKEMLSIAENYQKVFTSVIGCYKYTAFGLRRQDVKSKTKP</sequence>
<protein>
    <submittedName>
        <fullName evidence="1">Uncharacterized protein</fullName>
    </submittedName>
</protein>
<proteinExistence type="predicted"/>
<name>A0A8S5NMM1_9CAUD</name>
<evidence type="ECO:0000313" key="1">
    <source>
        <dbReference type="EMBL" id="DAD95323.1"/>
    </source>
</evidence>